<feature type="compositionally biased region" description="Low complexity" evidence="2">
    <location>
        <begin position="304"/>
        <end position="317"/>
    </location>
</feature>
<evidence type="ECO:0000256" key="1">
    <source>
        <dbReference type="PROSITE-ProRule" id="PRU00117"/>
    </source>
</evidence>
<keyword evidence="1" id="KW-0694">RNA-binding</keyword>
<dbReference type="PROSITE" id="PS50084">
    <property type="entry name" value="KH_TYPE_1"/>
    <property type="match status" value="1"/>
</dbReference>
<protein>
    <recommendedName>
        <fullName evidence="3">K Homology domain-containing protein</fullName>
    </recommendedName>
</protein>
<dbReference type="Gene3D" id="3.30.1370.10">
    <property type="entry name" value="K Homology domain, type 1"/>
    <property type="match status" value="1"/>
</dbReference>
<accession>A0A2T9ZFA9</accession>
<dbReference type="InterPro" id="IPR004087">
    <property type="entry name" value="KH_dom"/>
</dbReference>
<reference evidence="4 5" key="1">
    <citation type="journal article" date="2018" name="MBio">
        <title>Comparative Genomics Reveals the Core Gene Toolbox for the Fungus-Insect Symbiosis.</title>
        <authorList>
            <person name="Wang Y."/>
            <person name="Stata M."/>
            <person name="Wang W."/>
            <person name="Stajich J.E."/>
            <person name="White M.M."/>
            <person name="Moncalvo J.M."/>
        </authorList>
    </citation>
    <scope>NUCLEOTIDE SEQUENCE [LARGE SCALE GENOMIC DNA]</scope>
    <source>
        <strain evidence="4 5">SC-DP-2</strain>
    </source>
</reference>
<dbReference type="GO" id="GO:0003723">
    <property type="term" value="F:RNA binding"/>
    <property type="evidence" value="ECO:0007669"/>
    <property type="project" value="UniProtKB-UniRule"/>
</dbReference>
<feature type="compositionally biased region" description="Basic and acidic residues" evidence="2">
    <location>
        <begin position="57"/>
        <end position="77"/>
    </location>
</feature>
<evidence type="ECO:0000256" key="2">
    <source>
        <dbReference type="SAM" id="MobiDB-lite"/>
    </source>
</evidence>
<feature type="compositionally biased region" description="Basic and acidic residues" evidence="2">
    <location>
        <begin position="510"/>
        <end position="525"/>
    </location>
</feature>
<feature type="domain" description="K Homology" evidence="3">
    <location>
        <begin position="143"/>
        <end position="214"/>
    </location>
</feature>
<feature type="region of interest" description="Disordered" evidence="2">
    <location>
        <begin position="416"/>
        <end position="532"/>
    </location>
</feature>
<feature type="compositionally biased region" description="Polar residues" evidence="2">
    <location>
        <begin position="132"/>
        <end position="141"/>
    </location>
</feature>
<sequence>MSDEKYNAVPPPPSLAPSGAPINLSDVLAKAKARAAELGVRGVNDSPDHPPPASSKRSYDDSEDSRSRDDFERDYKRHNPGFSRESSHGPSYGNSSFQQSPNSDQNRYGQSQPPSAHNDHHSGYNPPPMYGSSASDSNQSTPQLITETMDIPANIVGYLIGKGGETIKLMQSQSNCRIYFNQELNPTNNTKTLILSGSAQTLAVAKNSRPGYPNMGYSGRGGYSGSMHNQYPPQQYQGYPQPQQGYSGGAYPNRPSYSGSQNYSQQSGYGNYGSSGYPPQGSYPPQNSSQPLDSSNRTTSSGTANAQPSDPQQNPQSNEAAWAAYYAQMGYPGYSNYAAPQQPSAGVSTPQQSSSDQVPTAESSQQAATTGEATASSQSSQIQWTNSQYASYYAQYAASYPEYAQYAEYYKQLAAADPNGYPPNATTATTSNTSATGEYGNKTSENTVNTENTSTEAPEPTKSEKENSLSDKSAESNIKDEVPETCDKESKNTEETSNDDKDSDNSENAKSVKEKTKDEDQKDSENSPESEN</sequence>
<comment type="caution">
    <text evidence="4">The sequence shown here is derived from an EMBL/GenBank/DDBJ whole genome shotgun (WGS) entry which is preliminary data.</text>
</comment>
<feature type="compositionally biased region" description="Low complexity" evidence="2">
    <location>
        <begin position="230"/>
        <end position="245"/>
    </location>
</feature>
<dbReference type="STRING" id="133381.A0A2T9ZFA9"/>
<proteinExistence type="predicted"/>
<dbReference type="AlphaFoldDB" id="A0A2T9ZFA9"/>
<dbReference type="Proteomes" id="UP000245609">
    <property type="component" value="Unassembled WGS sequence"/>
</dbReference>
<organism evidence="4 5">
    <name type="scientific">Smittium megazygosporum</name>
    <dbReference type="NCBI Taxonomy" id="133381"/>
    <lineage>
        <taxon>Eukaryota</taxon>
        <taxon>Fungi</taxon>
        <taxon>Fungi incertae sedis</taxon>
        <taxon>Zoopagomycota</taxon>
        <taxon>Kickxellomycotina</taxon>
        <taxon>Harpellomycetes</taxon>
        <taxon>Harpellales</taxon>
        <taxon>Legeriomycetaceae</taxon>
        <taxon>Smittium</taxon>
    </lineage>
</organism>
<name>A0A2T9ZFA9_9FUNG</name>
<feature type="compositionally biased region" description="Low complexity" evidence="2">
    <location>
        <begin position="424"/>
        <end position="436"/>
    </location>
</feature>
<feature type="compositionally biased region" description="Polar residues" evidence="2">
    <location>
        <begin position="292"/>
        <end position="303"/>
    </location>
</feature>
<feature type="region of interest" description="Disordered" evidence="2">
    <location>
        <begin position="341"/>
        <end position="382"/>
    </location>
</feature>
<evidence type="ECO:0000313" key="4">
    <source>
        <dbReference type="EMBL" id="PVV03260.1"/>
    </source>
</evidence>
<dbReference type="SUPFAM" id="SSF54791">
    <property type="entry name" value="Eukaryotic type KH-domain (KH-domain type I)"/>
    <property type="match status" value="1"/>
</dbReference>
<feature type="region of interest" description="Disordered" evidence="2">
    <location>
        <begin position="208"/>
        <end position="317"/>
    </location>
</feature>
<evidence type="ECO:0000259" key="3">
    <source>
        <dbReference type="SMART" id="SM00322"/>
    </source>
</evidence>
<dbReference type="CDD" id="cd00105">
    <property type="entry name" value="KH-I"/>
    <property type="match status" value="1"/>
</dbReference>
<dbReference type="Pfam" id="PF00013">
    <property type="entry name" value="KH_1"/>
    <property type="match status" value="1"/>
</dbReference>
<evidence type="ECO:0000313" key="5">
    <source>
        <dbReference type="Proteomes" id="UP000245609"/>
    </source>
</evidence>
<keyword evidence="5" id="KW-1185">Reference proteome</keyword>
<dbReference type="OrthoDB" id="5204190at2759"/>
<feature type="region of interest" description="Disordered" evidence="2">
    <location>
        <begin position="38"/>
        <end position="141"/>
    </location>
</feature>
<feature type="compositionally biased region" description="Polar residues" evidence="2">
    <location>
        <begin position="88"/>
        <end position="115"/>
    </location>
</feature>
<feature type="region of interest" description="Disordered" evidence="2">
    <location>
        <begin position="1"/>
        <end position="21"/>
    </location>
</feature>
<dbReference type="SMART" id="SM00322">
    <property type="entry name" value="KH"/>
    <property type="match status" value="1"/>
</dbReference>
<feature type="compositionally biased region" description="Basic and acidic residues" evidence="2">
    <location>
        <begin position="459"/>
        <end position="504"/>
    </location>
</feature>
<feature type="compositionally biased region" description="Low complexity" evidence="2">
    <location>
        <begin position="255"/>
        <end position="291"/>
    </location>
</feature>
<dbReference type="InterPro" id="IPR036612">
    <property type="entry name" value="KH_dom_type_1_sf"/>
</dbReference>
<feature type="compositionally biased region" description="Low complexity" evidence="2">
    <location>
        <begin position="443"/>
        <end position="456"/>
    </location>
</feature>
<dbReference type="InterPro" id="IPR004088">
    <property type="entry name" value="KH_dom_type_1"/>
</dbReference>
<gene>
    <name evidence="4" type="ORF">BB560_002274</name>
</gene>
<dbReference type="EMBL" id="MBFS01000256">
    <property type="protein sequence ID" value="PVV03260.1"/>
    <property type="molecule type" value="Genomic_DNA"/>
</dbReference>